<evidence type="ECO:0000313" key="2">
    <source>
        <dbReference type="EMBL" id="QPP07499.1"/>
    </source>
</evidence>
<evidence type="ECO:0000313" key="3">
    <source>
        <dbReference type="Proteomes" id="UP000595046"/>
    </source>
</evidence>
<dbReference type="GO" id="GO:0004497">
    <property type="term" value="F:monooxygenase activity"/>
    <property type="evidence" value="ECO:0007669"/>
    <property type="project" value="UniProtKB-KW"/>
</dbReference>
<dbReference type="EMBL" id="CP048882">
    <property type="protein sequence ID" value="QPP07499.1"/>
    <property type="molecule type" value="Genomic_DNA"/>
</dbReference>
<dbReference type="NCBIfam" id="TIGR03082">
    <property type="entry name" value="Gneg_AbrB_dup"/>
    <property type="match status" value="1"/>
</dbReference>
<feature type="transmembrane region" description="Helical" evidence="1">
    <location>
        <begin position="88"/>
        <end position="110"/>
    </location>
</feature>
<dbReference type="RefSeq" id="WP_197351307.1">
    <property type="nucleotide sequence ID" value="NZ_CP048882.1"/>
</dbReference>
<dbReference type="PANTHER" id="PTHR38457">
    <property type="entry name" value="REGULATOR ABRB-RELATED"/>
    <property type="match status" value="1"/>
</dbReference>
<dbReference type="PANTHER" id="PTHR38457:SF1">
    <property type="entry name" value="REGULATOR ABRB-RELATED"/>
    <property type="match status" value="1"/>
</dbReference>
<keyword evidence="2" id="KW-0560">Oxidoreductase</keyword>
<dbReference type="KEGG" id="sbat:G4Z16_15135"/>
<keyword evidence="1" id="KW-1133">Transmembrane helix</keyword>
<dbReference type="GO" id="GO:0010468">
    <property type="term" value="P:regulation of gene expression"/>
    <property type="evidence" value="ECO:0007669"/>
    <property type="project" value="InterPro"/>
</dbReference>
<protein>
    <submittedName>
        <fullName evidence="2">Ammonia monooxygenase</fullName>
    </submittedName>
</protein>
<keyword evidence="1" id="KW-0812">Transmembrane</keyword>
<keyword evidence="1" id="KW-0472">Membrane</keyword>
<accession>A0A7T1T6X0</accession>
<organism evidence="2 3">
    <name type="scientific">Streptomyces bathyalis</name>
    <dbReference type="NCBI Taxonomy" id="2710756"/>
    <lineage>
        <taxon>Bacteria</taxon>
        <taxon>Bacillati</taxon>
        <taxon>Actinomycetota</taxon>
        <taxon>Actinomycetes</taxon>
        <taxon>Kitasatosporales</taxon>
        <taxon>Streptomycetaceae</taxon>
        <taxon>Streptomyces</taxon>
    </lineage>
</organism>
<dbReference type="GO" id="GO:0016020">
    <property type="term" value="C:membrane"/>
    <property type="evidence" value="ECO:0007669"/>
    <property type="project" value="InterPro"/>
</dbReference>
<reference evidence="3" key="1">
    <citation type="submission" date="2020-02" db="EMBL/GenBank/DDBJ databases">
        <title>Streptomyces sp. ASO4wet.</title>
        <authorList>
            <person name="Risdian C."/>
            <person name="Landwehr W."/>
            <person name="Schupp P."/>
            <person name="Wink J."/>
        </authorList>
    </citation>
    <scope>NUCLEOTIDE SEQUENCE [LARGE SCALE GENOMIC DNA]</scope>
    <source>
        <strain evidence="3">ASO4wet</strain>
    </source>
</reference>
<dbReference type="AlphaFoldDB" id="A0A7T1T6X0"/>
<gene>
    <name evidence="2" type="ORF">G4Z16_15135</name>
</gene>
<sequence length="173" mass="17632">MSEPSPSFSRAAVGLLAGAAGGLLLTWLRVPAGTLVGAVLGSAAAGGFVNARRHPVQRWVRTAGLVLIGCVSAARLDGESLAMMGRIALPVLAAVVLLLVLNAVLARWLILRHGLDPTTAVLACAPGGLSELAVLAVKERADVPTVTVIHLVRVLLVVLVALPALVLVLGRSA</sequence>
<dbReference type="InterPro" id="IPR017516">
    <property type="entry name" value="AbrB_dup"/>
</dbReference>
<keyword evidence="2" id="KW-0503">Monooxygenase</keyword>
<evidence type="ECO:0000256" key="1">
    <source>
        <dbReference type="SAM" id="Phobius"/>
    </source>
</evidence>
<feature type="transmembrane region" description="Helical" evidence="1">
    <location>
        <begin position="148"/>
        <end position="169"/>
    </location>
</feature>
<dbReference type="Pfam" id="PF05145">
    <property type="entry name" value="AbrB"/>
    <property type="match status" value="1"/>
</dbReference>
<name>A0A7T1T6X0_9ACTN</name>
<dbReference type="InterPro" id="IPR007820">
    <property type="entry name" value="AbrB_fam"/>
</dbReference>
<proteinExistence type="predicted"/>
<keyword evidence="3" id="KW-1185">Reference proteome</keyword>
<dbReference type="Proteomes" id="UP000595046">
    <property type="component" value="Chromosome"/>
</dbReference>